<feature type="transmembrane region" description="Helical" evidence="8">
    <location>
        <begin position="649"/>
        <end position="669"/>
    </location>
</feature>
<keyword evidence="3" id="KW-1003">Cell membrane</keyword>
<feature type="domain" description="SSD" evidence="9">
    <location>
        <begin position="560"/>
        <end position="703"/>
    </location>
</feature>
<dbReference type="InterPro" id="IPR050545">
    <property type="entry name" value="Mycobact_MmpL"/>
</dbReference>
<evidence type="ECO:0000256" key="7">
    <source>
        <dbReference type="SAM" id="MobiDB-lite"/>
    </source>
</evidence>
<feature type="transmembrane region" description="Helical" evidence="8">
    <location>
        <begin position="604"/>
        <end position="628"/>
    </location>
</feature>
<dbReference type="RefSeq" id="WP_012932751.1">
    <property type="nucleotide sequence ID" value="NC_013739.1"/>
</dbReference>
<dbReference type="AlphaFoldDB" id="D3FEM6"/>
<keyword evidence="5 8" id="KW-1133">Transmembrane helix</keyword>
<dbReference type="OrthoDB" id="2365435at2"/>
<keyword evidence="4 8" id="KW-0812">Transmembrane</keyword>
<proteinExistence type="inferred from homology"/>
<feature type="transmembrane region" description="Helical" evidence="8">
    <location>
        <begin position="218"/>
        <end position="251"/>
    </location>
</feature>
<dbReference type="Gene3D" id="1.20.1640.10">
    <property type="entry name" value="Multidrug efflux transporter AcrB transmembrane domain"/>
    <property type="match status" value="2"/>
</dbReference>
<feature type="transmembrane region" description="Helical" evidence="8">
    <location>
        <begin position="571"/>
        <end position="592"/>
    </location>
</feature>
<dbReference type="PANTHER" id="PTHR33406:SF6">
    <property type="entry name" value="MEMBRANE PROTEIN YDGH-RELATED"/>
    <property type="match status" value="1"/>
</dbReference>
<dbReference type="PROSITE" id="PS50156">
    <property type="entry name" value="SSD"/>
    <property type="match status" value="2"/>
</dbReference>
<dbReference type="PANTHER" id="PTHR33406">
    <property type="entry name" value="MEMBRANE PROTEIN MJ1562-RELATED"/>
    <property type="match status" value="1"/>
</dbReference>
<evidence type="ECO:0000256" key="8">
    <source>
        <dbReference type="SAM" id="Phobius"/>
    </source>
</evidence>
<comment type="subcellular location">
    <subcellularLocation>
        <location evidence="1">Cell membrane</location>
        <topology evidence="1">Multi-pass membrane protein</topology>
    </subcellularLocation>
</comment>
<feature type="transmembrane region" description="Helical" evidence="8">
    <location>
        <begin position="547"/>
        <end position="564"/>
    </location>
</feature>
<evidence type="ECO:0000256" key="3">
    <source>
        <dbReference type="ARBA" id="ARBA00022475"/>
    </source>
</evidence>
<dbReference type="EMBL" id="CP001854">
    <property type="protein sequence ID" value="ADB49700.1"/>
    <property type="molecule type" value="Genomic_DNA"/>
</dbReference>
<keyword evidence="11" id="KW-1185">Reference proteome</keyword>
<evidence type="ECO:0000256" key="4">
    <source>
        <dbReference type="ARBA" id="ARBA00022692"/>
    </source>
</evidence>
<dbReference type="GO" id="GO:0005886">
    <property type="term" value="C:plasma membrane"/>
    <property type="evidence" value="ECO:0007669"/>
    <property type="project" value="UniProtKB-SubCell"/>
</dbReference>
<dbReference type="InterPro" id="IPR004869">
    <property type="entry name" value="MMPL_dom"/>
</dbReference>
<protein>
    <submittedName>
        <fullName evidence="10">MMPL domain protein</fullName>
    </submittedName>
</protein>
<dbReference type="KEGG" id="cwo:Cwoe_1271"/>
<keyword evidence="6 8" id="KW-0472">Membrane</keyword>
<feature type="transmembrane region" description="Helical" evidence="8">
    <location>
        <begin position="12"/>
        <end position="30"/>
    </location>
</feature>
<feature type="transmembrane region" description="Helical" evidence="8">
    <location>
        <begin position="263"/>
        <end position="282"/>
    </location>
</feature>
<accession>D3FEM6</accession>
<evidence type="ECO:0000313" key="10">
    <source>
        <dbReference type="EMBL" id="ADB49700.1"/>
    </source>
</evidence>
<evidence type="ECO:0000313" key="11">
    <source>
        <dbReference type="Proteomes" id="UP000008229"/>
    </source>
</evidence>
<sequence length="747" mass="78189">MLHRLGDWVAHHPWRVVLVWVVLALPVGMIGGEKLRGAVTDDQAHFLPSSSDSAQATDLGRSAFGHVEGVTSITGMVERDDGAPLQPADRARVEQLAQTLPRWRPEWKPIEDRAGLILGLTDAQRRTRVVDASLGQTGDDGRFQLLDVGFYGNTTDTVVQDAFKQLRASTVSELRADGLRVGFTGGAASAADTAKATESTSALEGALLMGSIVLLNLIFFRGILAAFVPLLAVSLVGMAAVGLIGFGATLFDVEIDSGTPSLIPAVLIGIGVDYFLFLIFRFREQLRRGDQRKPAAAAAARRVGEVIASAALAVIAAFATLGLAQFGQFKVLGPAIAISVAVMLVAGLTLMPALLAICGRGLFWPSKAWLAPREGGFATRLGETIARRPGAVALTCVAVLGVFAAIALGTKMSYDLGGDPEDTTAAKVEQRVSTALSDGATDPQTVFVRAAEEPLATGSLDTMAERLRSVPGVADVTQPQLSEDGRAGQIGVILRDDSATEPAMDTVRGPLRDAADASAPPGTEALVGGNAAVFADIGDSINHDLKIIFPVAAALIALILVAILRSVVAPLYLLAAVALEFAATLGLVVLVFQHGAGEPGIVFTMPLVLFLFVVALGTDYNILMAARLREELKAGRSPRAAVAHAVRHSAPAIGAAGLILAASFGTLAIDPAPATKQMGFAMGIGILIAAFVVSTLLVPALTALAGRAAFWPGMGRSRRRRNDENDDDAPLTRGRRERRDAYEQSGV</sequence>
<dbReference type="SUPFAM" id="SSF82866">
    <property type="entry name" value="Multidrug efflux transporter AcrB transmembrane domain"/>
    <property type="match status" value="2"/>
</dbReference>
<comment type="similarity">
    <text evidence="2">Belongs to the resistance-nodulation-cell division (RND) (TC 2.A.6) family. MmpL subfamily.</text>
</comment>
<feature type="compositionally biased region" description="Basic and acidic residues" evidence="7">
    <location>
        <begin position="737"/>
        <end position="747"/>
    </location>
</feature>
<dbReference type="STRING" id="469383.Cwoe_1271"/>
<dbReference type="Pfam" id="PF03176">
    <property type="entry name" value="MMPL"/>
    <property type="match status" value="2"/>
</dbReference>
<feature type="transmembrane region" description="Helical" evidence="8">
    <location>
        <begin position="336"/>
        <end position="357"/>
    </location>
</feature>
<feature type="region of interest" description="Disordered" evidence="7">
    <location>
        <begin position="715"/>
        <end position="747"/>
    </location>
</feature>
<reference evidence="11" key="2">
    <citation type="submission" date="2010-01" db="EMBL/GenBank/DDBJ databases">
        <title>The complete genome of Conexibacter woesei DSM 14684.</title>
        <authorList>
            <consortium name="US DOE Joint Genome Institute (JGI-PGF)"/>
            <person name="Lucas S."/>
            <person name="Copeland A."/>
            <person name="Lapidus A."/>
            <person name="Glavina del Rio T."/>
            <person name="Dalin E."/>
            <person name="Tice H."/>
            <person name="Bruce D."/>
            <person name="Goodwin L."/>
            <person name="Pitluck S."/>
            <person name="Kyrpides N."/>
            <person name="Mavromatis K."/>
            <person name="Ivanova N."/>
            <person name="Mikhailova N."/>
            <person name="Chertkov O."/>
            <person name="Brettin T."/>
            <person name="Detter J.C."/>
            <person name="Han C."/>
            <person name="Larimer F."/>
            <person name="Land M."/>
            <person name="Hauser L."/>
            <person name="Markowitz V."/>
            <person name="Cheng J.-F."/>
            <person name="Hugenholtz P."/>
            <person name="Woyke T."/>
            <person name="Wu D."/>
            <person name="Pukall R."/>
            <person name="Steenblock K."/>
            <person name="Schneider S."/>
            <person name="Klenk H.-P."/>
            <person name="Eisen J.A."/>
        </authorList>
    </citation>
    <scope>NUCLEOTIDE SEQUENCE [LARGE SCALE GENOMIC DNA]</scope>
    <source>
        <strain evidence="11">DSM 14684 / CIP 108061 / JCM 11494 / NBRC 100937 / ID131577</strain>
    </source>
</reference>
<dbReference type="HOGENOM" id="CLU_005108_4_0_11"/>
<feature type="transmembrane region" description="Helical" evidence="8">
    <location>
        <begin position="390"/>
        <end position="410"/>
    </location>
</feature>
<evidence type="ECO:0000256" key="2">
    <source>
        <dbReference type="ARBA" id="ARBA00010157"/>
    </source>
</evidence>
<evidence type="ECO:0000256" key="5">
    <source>
        <dbReference type="ARBA" id="ARBA00022989"/>
    </source>
</evidence>
<dbReference type="InterPro" id="IPR000731">
    <property type="entry name" value="SSD"/>
</dbReference>
<feature type="transmembrane region" description="Helical" evidence="8">
    <location>
        <begin position="303"/>
        <end position="324"/>
    </location>
</feature>
<evidence type="ECO:0000256" key="6">
    <source>
        <dbReference type="ARBA" id="ARBA00023136"/>
    </source>
</evidence>
<evidence type="ECO:0000256" key="1">
    <source>
        <dbReference type="ARBA" id="ARBA00004651"/>
    </source>
</evidence>
<evidence type="ECO:0000259" key="9">
    <source>
        <dbReference type="PROSITE" id="PS50156"/>
    </source>
</evidence>
<reference evidence="10 11" key="1">
    <citation type="journal article" date="2010" name="Stand. Genomic Sci.">
        <title>Complete genome sequence of Conexibacter woesei type strain (ID131577).</title>
        <authorList>
            <person name="Pukall R."/>
            <person name="Lapidus A."/>
            <person name="Glavina Del Rio T."/>
            <person name="Copeland A."/>
            <person name="Tice H."/>
            <person name="Cheng J.-F."/>
            <person name="Lucas S."/>
            <person name="Chen F."/>
            <person name="Nolan M."/>
            <person name="Bruce D."/>
            <person name="Goodwin L."/>
            <person name="Pitluck S."/>
            <person name="Mavromatis K."/>
            <person name="Ivanova N."/>
            <person name="Ovchinnikova G."/>
            <person name="Pati A."/>
            <person name="Chen A."/>
            <person name="Palaniappan K."/>
            <person name="Land M."/>
            <person name="Hauser L."/>
            <person name="Chang Y.-J."/>
            <person name="Jeffries C.D."/>
            <person name="Chain P."/>
            <person name="Meincke L."/>
            <person name="Sims D."/>
            <person name="Brettin T."/>
            <person name="Detter J.C."/>
            <person name="Rohde M."/>
            <person name="Goeker M."/>
            <person name="Bristow J."/>
            <person name="Eisen J.A."/>
            <person name="Markowitz V."/>
            <person name="Kyrpides N.C."/>
            <person name="Klenk H.-P."/>
            <person name="Hugenholtz P."/>
        </authorList>
    </citation>
    <scope>NUCLEOTIDE SEQUENCE [LARGE SCALE GENOMIC DNA]</scope>
    <source>
        <strain evidence="11">DSM 14684 / CIP 108061 / JCM 11494 / NBRC 100937 / ID131577</strain>
    </source>
</reference>
<organism evidence="10 11">
    <name type="scientific">Conexibacter woesei (strain DSM 14684 / CCUG 47730 / CIP 108061 / JCM 11494 / NBRC 100937 / ID131577)</name>
    <dbReference type="NCBI Taxonomy" id="469383"/>
    <lineage>
        <taxon>Bacteria</taxon>
        <taxon>Bacillati</taxon>
        <taxon>Actinomycetota</taxon>
        <taxon>Thermoleophilia</taxon>
        <taxon>Solirubrobacterales</taxon>
        <taxon>Conexibacteraceae</taxon>
        <taxon>Conexibacter</taxon>
    </lineage>
</organism>
<dbReference type="Proteomes" id="UP000008229">
    <property type="component" value="Chromosome"/>
</dbReference>
<gene>
    <name evidence="10" type="ordered locus">Cwoe_1271</name>
</gene>
<dbReference type="eggNOG" id="COG2409">
    <property type="taxonomic scope" value="Bacteria"/>
</dbReference>
<feature type="domain" description="SSD" evidence="9">
    <location>
        <begin position="224"/>
        <end position="357"/>
    </location>
</feature>
<name>D3FEM6_CONWI</name>
<feature type="transmembrane region" description="Helical" evidence="8">
    <location>
        <begin position="681"/>
        <end position="710"/>
    </location>
</feature>